<feature type="transmembrane region" description="Helical" evidence="12">
    <location>
        <begin position="12"/>
        <end position="35"/>
    </location>
</feature>
<keyword evidence="5" id="KW-0813">Transport</keyword>
<comment type="subunit">
    <text evidence="11">Component of the lipopolysaccharide transport and assembly complex. The LptBFG transporter is composed of two ATP-binding proteins (LptB) and two transmembrane proteins (LptF and LptG).</text>
</comment>
<dbReference type="OrthoDB" id="9778062at2"/>
<dbReference type="InterPro" id="IPR030922">
    <property type="entry name" value="LptF"/>
</dbReference>
<evidence type="ECO:0000256" key="9">
    <source>
        <dbReference type="ARBA" id="ARBA00022989"/>
    </source>
</evidence>
<evidence type="ECO:0000256" key="11">
    <source>
        <dbReference type="ARBA" id="ARBA00026081"/>
    </source>
</evidence>
<evidence type="ECO:0000256" key="1">
    <source>
        <dbReference type="ARBA" id="ARBA00002265"/>
    </source>
</evidence>
<feature type="transmembrane region" description="Helical" evidence="12">
    <location>
        <begin position="47"/>
        <end position="77"/>
    </location>
</feature>
<evidence type="ECO:0000313" key="15">
    <source>
        <dbReference type="Proteomes" id="UP000092840"/>
    </source>
</evidence>
<dbReference type="GO" id="GO:0015920">
    <property type="term" value="P:lipopolysaccharide transport"/>
    <property type="evidence" value="ECO:0007669"/>
    <property type="project" value="TreeGrafter"/>
</dbReference>
<evidence type="ECO:0000256" key="6">
    <source>
        <dbReference type="ARBA" id="ARBA00022475"/>
    </source>
</evidence>
<keyword evidence="9 12" id="KW-1133">Transmembrane helix</keyword>
<accession>A0A1C3JLV4</accession>
<keyword evidence="7" id="KW-0997">Cell inner membrane</keyword>
<comment type="similarity">
    <text evidence="3">Belongs to the LptF/LptG family.</text>
</comment>
<dbReference type="InterPro" id="IPR005495">
    <property type="entry name" value="LptG/LptF_permease"/>
</dbReference>
<organism evidence="13 16">
    <name type="scientific">Marinomonas gallaica</name>
    <dbReference type="NCBI Taxonomy" id="1806667"/>
    <lineage>
        <taxon>Bacteria</taxon>
        <taxon>Pseudomonadati</taxon>
        <taxon>Pseudomonadota</taxon>
        <taxon>Gammaproteobacteria</taxon>
        <taxon>Oceanospirillales</taxon>
        <taxon>Oceanospirillaceae</taxon>
        <taxon>Marinomonas</taxon>
    </lineage>
</organism>
<dbReference type="Pfam" id="PF03739">
    <property type="entry name" value="LptF_LptG"/>
    <property type="match status" value="1"/>
</dbReference>
<feature type="transmembrane region" description="Helical" evidence="12">
    <location>
        <begin position="268"/>
        <end position="289"/>
    </location>
</feature>
<evidence type="ECO:0000256" key="12">
    <source>
        <dbReference type="SAM" id="Phobius"/>
    </source>
</evidence>
<sequence>MKLFRYLAKEVLVSTAAVTLILLLVILSGRIVNYLGRVAEGKMSFDFLFIILGLHVPSFIQVILPLAFFLSLLLAYGRLYIENEMSILFASGVSKVKLGVYTLGIALFVTAISATINFWVSPTFEYKAQEMTRSQSQLTAFDFLQPGKFEGSGQKATYIENFTADEGWMENLFISDTTIKSNQRIPTQTLARYGELVRFAEHDGLQYLVLKDGVRYEGTPGTGNYSLTTFDTYAIRIEDRPMQDITAEEAQPTLSLLQSSDPKLIAELQWRISLVIIVPILAIIGLSLSQVNPRQGRFFKMLPAIILLITYLGLLIWGRTALEKQIIPAQLGLWWVHAIFLLIGTYTFLLFNQAFSRKSAKLPKNKESRHA</sequence>
<protein>
    <recommendedName>
        <fullName evidence="4">Lipopolysaccharide export system permease protein LptF</fullName>
    </recommendedName>
</protein>
<evidence type="ECO:0000256" key="3">
    <source>
        <dbReference type="ARBA" id="ARBA00007725"/>
    </source>
</evidence>
<evidence type="ECO:0000313" key="16">
    <source>
        <dbReference type="Proteomes" id="UP000092871"/>
    </source>
</evidence>
<evidence type="ECO:0000256" key="2">
    <source>
        <dbReference type="ARBA" id="ARBA00004429"/>
    </source>
</evidence>
<dbReference type="EMBL" id="FLRA01000001">
    <property type="protein sequence ID" value="SBT16099.1"/>
    <property type="molecule type" value="Genomic_DNA"/>
</dbReference>
<dbReference type="GO" id="GO:0043190">
    <property type="term" value="C:ATP-binding cassette (ABC) transporter complex"/>
    <property type="evidence" value="ECO:0007669"/>
    <property type="project" value="InterPro"/>
</dbReference>
<feature type="transmembrane region" description="Helical" evidence="12">
    <location>
        <begin position="332"/>
        <end position="351"/>
    </location>
</feature>
<name>A0A1C3JLV4_9GAMM</name>
<dbReference type="EMBL" id="FLRB01000011">
    <property type="protein sequence ID" value="SBT21147.1"/>
    <property type="molecule type" value="Genomic_DNA"/>
</dbReference>
<evidence type="ECO:0000256" key="8">
    <source>
        <dbReference type="ARBA" id="ARBA00022692"/>
    </source>
</evidence>
<dbReference type="NCBIfam" id="TIGR04407">
    <property type="entry name" value="LptF_YjgP"/>
    <property type="match status" value="1"/>
</dbReference>
<keyword evidence="8 12" id="KW-0812">Transmembrane</keyword>
<dbReference type="GO" id="GO:0055085">
    <property type="term" value="P:transmembrane transport"/>
    <property type="evidence" value="ECO:0007669"/>
    <property type="project" value="InterPro"/>
</dbReference>
<keyword evidence="6" id="KW-1003">Cell membrane</keyword>
<gene>
    <name evidence="13" type="primary">lptF</name>
    <name evidence="13" type="ORF">MGA5115_00173</name>
    <name evidence="14" type="ORF">MGA5116_01734</name>
</gene>
<dbReference type="Proteomes" id="UP000092871">
    <property type="component" value="Unassembled WGS sequence"/>
</dbReference>
<dbReference type="PANTHER" id="PTHR33529">
    <property type="entry name" value="SLR0882 PROTEIN-RELATED"/>
    <property type="match status" value="1"/>
</dbReference>
<evidence type="ECO:0000256" key="4">
    <source>
        <dbReference type="ARBA" id="ARBA00014213"/>
    </source>
</evidence>
<dbReference type="Proteomes" id="UP000092840">
    <property type="component" value="Unassembled WGS sequence"/>
</dbReference>
<dbReference type="RefSeq" id="WP_067030386.1">
    <property type="nucleotide sequence ID" value="NZ_FLRA01000001.1"/>
</dbReference>
<keyword evidence="10 12" id="KW-0472">Membrane</keyword>
<evidence type="ECO:0000256" key="10">
    <source>
        <dbReference type="ARBA" id="ARBA00023136"/>
    </source>
</evidence>
<dbReference type="PANTHER" id="PTHR33529:SF7">
    <property type="entry name" value="LIPOPOLYSACCHARIDE EXPORT SYSTEM PERMEASE PROTEIN LPTF"/>
    <property type="match status" value="1"/>
</dbReference>
<proteinExistence type="inferred from homology"/>
<feature type="transmembrane region" description="Helical" evidence="12">
    <location>
        <begin position="301"/>
        <end position="320"/>
    </location>
</feature>
<reference evidence="14 15" key="1">
    <citation type="submission" date="2016-06" db="EMBL/GenBank/DDBJ databases">
        <authorList>
            <person name="Rodrigo-Torres L."/>
            <person name="Arahal D.R."/>
        </authorList>
    </citation>
    <scope>NUCLEOTIDE SEQUENCE [LARGE SCALE GENOMIC DNA]</scope>
    <source>
        <strain evidence="14 15">CECT 5116</strain>
    </source>
</reference>
<evidence type="ECO:0000313" key="14">
    <source>
        <dbReference type="EMBL" id="SBT21147.1"/>
    </source>
</evidence>
<comment type="subcellular location">
    <subcellularLocation>
        <location evidence="2">Cell inner membrane</location>
        <topology evidence="2">Multi-pass membrane protein</topology>
    </subcellularLocation>
</comment>
<keyword evidence="15" id="KW-1185">Reference proteome</keyword>
<evidence type="ECO:0000256" key="7">
    <source>
        <dbReference type="ARBA" id="ARBA00022519"/>
    </source>
</evidence>
<feature type="transmembrane region" description="Helical" evidence="12">
    <location>
        <begin position="98"/>
        <end position="120"/>
    </location>
</feature>
<dbReference type="AlphaFoldDB" id="A0A1C3JLV4"/>
<evidence type="ECO:0000313" key="13">
    <source>
        <dbReference type="EMBL" id="SBT16099.1"/>
    </source>
</evidence>
<reference evidence="13 16" key="2">
    <citation type="submission" date="2016-06" db="EMBL/GenBank/DDBJ databases">
        <authorList>
            <person name="Kjaerup R.B."/>
            <person name="Dalgaard T.S."/>
            <person name="Juul-Madsen H.R."/>
        </authorList>
    </citation>
    <scope>NUCLEOTIDE SEQUENCE [LARGE SCALE GENOMIC DNA]</scope>
    <source>
        <strain evidence="13 16">CECT 5115</strain>
    </source>
</reference>
<comment type="function">
    <text evidence="1">Part of the ABC transporter complex LptBFG involved in the translocation of lipopolysaccharide (LPS) from the inner membrane to the outer membrane.</text>
</comment>
<evidence type="ECO:0000256" key="5">
    <source>
        <dbReference type="ARBA" id="ARBA00022448"/>
    </source>
</evidence>